<keyword evidence="5 7" id="KW-0732">Signal</keyword>
<evidence type="ECO:0000256" key="4">
    <source>
        <dbReference type="ARBA" id="ARBA00022523"/>
    </source>
</evidence>
<proteinExistence type="predicted"/>
<evidence type="ECO:0000256" key="7">
    <source>
        <dbReference type="SAM" id="SignalP"/>
    </source>
</evidence>
<dbReference type="GO" id="GO:0048046">
    <property type="term" value="C:apoplast"/>
    <property type="evidence" value="ECO:0007669"/>
    <property type="project" value="UniProtKB-SubCell"/>
</dbReference>
<organism evidence="9 10">
    <name type="scientific">Lithospermum erythrorhizon</name>
    <name type="common">Purple gromwell</name>
    <name type="synonym">Lithospermum officinale var. erythrorhizon</name>
    <dbReference type="NCBI Taxonomy" id="34254"/>
    <lineage>
        <taxon>Eukaryota</taxon>
        <taxon>Viridiplantae</taxon>
        <taxon>Streptophyta</taxon>
        <taxon>Embryophyta</taxon>
        <taxon>Tracheophyta</taxon>
        <taxon>Spermatophyta</taxon>
        <taxon>Magnoliopsida</taxon>
        <taxon>eudicotyledons</taxon>
        <taxon>Gunneridae</taxon>
        <taxon>Pentapetalae</taxon>
        <taxon>asterids</taxon>
        <taxon>lamiids</taxon>
        <taxon>Boraginales</taxon>
        <taxon>Boraginaceae</taxon>
        <taxon>Boraginoideae</taxon>
        <taxon>Lithospermeae</taxon>
        <taxon>Lithospermum</taxon>
    </lineage>
</organism>
<keyword evidence="6" id="KW-0325">Glycoprotein</keyword>
<evidence type="ECO:0000256" key="5">
    <source>
        <dbReference type="ARBA" id="ARBA00022729"/>
    </source>
</evidence>
<dbReference type="PANTHER" id="PTHR31458">
    <property type="entry name" value="POLYGALACTURONASE 1 BETA-LIKE PROTEIN 2"/>
    <property type="match status" value="1"/>
</dbReference>
<evidence type="ECO:0000256" key="3">
    <source>
        <dbReference type="ARBA" id="ARBA00022512"/>
    </source>
</evidence>
<dbReference type="SMART" id="SM01045">
    <property type="entry name" value="BURP"/>
    <property type="match status" value="1"/>
</dbReference>
<protein>
    <recommendedName>
        <fullName evidence="8">BURP domain-containing protein</fullName>
    </recommendedName>
</protein>
<feature type="signal peptide" evidence="7">
    <location>
        <begin position="1"/>
        <end position="23"/>
    </location>
</feature>
<evidence type="ECO:0000313" key="10">
    <source>
        <dbReference type="Proteomes" id="UP001454036"/>
    </source>
</evidence>
<gene>
    <name evidence="9" type="ORF">LIER_12873</name>
</gene>
<dbReference type="AlphaFoldDB" id="A0AAV3PYJ6"/>
<evidence type="ECO:0000259" key="8">
    <source>
        <dbReference type="PROSITE" id="PS51277"/>
    </source>
</evidence>
<evidence type="ECO:0000256" key="1">
    <source>
        <dbReference type="ARBA" id="ARBA00004191"/>
    </source>
</evidence>
<feature type="domain" description="BURP" evidence="8">
    <location>
        <begin position="123"/>
        <end position="339"/>
    </location>
</feature>
<keyword evidence="3" id="KW-0134">Cell wall</keyword>
<keyword evidence="3" id="KW-0964">Secreted</keyword>
<keyword evidence="10" id="KW-1185">Reference proteome</keyword>
<dbReference type="PANTHER" id="PTHR31458:SF16">
    <property type="entry name" value="BURP DOMAIN-CONTAINING PROTEIN"/>
    <property type="match status" value="1"/>
</dbReference>
<evidence type="ECO:0000313" key="9">
    <source>
        <dbReference type="EMBL" id="GAA0155052.1"/>
    </source>
</evidence>
<accession>A0AAV3PYJ6</accession>
<evidence type="ECO:0000256" key="2">
    <source>
        <dbReference type="ARBA" id="ARBA00004271"/>
    </source>
</evidence>
<dbReference type="InterPro" id="IPR051897">
    <property type="entry name" value="PG-associated_BURP"/>
</dbReference>
<dbReference type="Proteomes" id="UP001454036">
    <property type="component" value="Unassembled WGS sequence"/>
</dbReference>
<comment type="subcellular location">
    <subcellularLocation>
        <location evidence="1">Secreted</location>
        <location evidence="1">Cell wall</location>
    </subcellularLocation>
    <subcellularLocation>
        <location evidence="2">Secreted</location>
        <location evidence="2">Extracellular space</location>
        <location evidence="2">Apoplast</location>
    </subcellularLocation>
</comment>
<evidence type="ECO:0000256" key="6">
    <source>
        <dbReference type="ARBA" id="ARBA00023180"/>
    </source>
</evidence>
<comment type="caution">
    <text evidence="9">The sequence shown here is derived from an EMBL/GenBank/DDBJ whole genome shotgun (WGS) entry which is preliminary data.</text>
</comment>
<dbReference type="Pfam" id="PF03181">
    <property type="entry name" value="BURP"/>
    <property type="match status" value="1"/>
</dbReference>
<name>A0AAV3PYJ6_LITER</name>
<sequence length="339" mass="37355">MATLPTASLLLLLSLSNILLISSSNVASDQLSFWSKNVRNIMPKLFLTKLSPLSVPDSDYYTSLLSQQTFTFYSNYCSKASVACDDNVIDTSLSSSTRSFKNGYLEDMIIPSSSQDKVDPNFFFRLSHLEDGKIVRLPDLNDQFPSRAFLPTQMASKITLTTNEIQKLFPKSFSSLVMKEAIESSVLLCNAPTNNLKAGEVQGCVKSLEEMIEFSKNSLGAKQLISLTSKSTKGSGKEVIIGSKNKIDTKEIIYCHETFLPFVTYFCHMQAGYGLYSVNLIQPGNNKNNVPINSVLAVCHMDTSAWPADHVALKLLKLSPGKGEVCHFYSQMDAAFIGA</sequence>
<dbReference type="EMBL" id="BAABME010002529">
    <property type="protein sequence ID" value="GAA0155052.1"/>
    <property type="molecule type" value="Genomic_DNA"/>
</dbReference>
<feature type="chain" id="PRO_5043988341" description="BURP domain-containing protein" evidence="7">
    <location>
        <begin position="24"/>
        <end position="339"/>
    </location>
</feature>
<reference evidence="9 10" key="1">
    <citation type="submission" date="2024-01" db="EMBL/GenBank/DDBJ databases">
        <title>The complete chloroplast genome sequence of Lithospermum erythrorhizon: insights into the phylogenetic relationship among Boraginaceae species and the maternal lineages of purple gromwells.</title>
        <authorList>
            <person name="Okada T."/>
            <person name="Watanabe K."/>
        </authorList>
    </citation>
    <scope>NUCLEOTIDE SEQUENCE [LARGE SCALE GENOMIC DNA]</scope>
</reference>
<dbReference type="PROSITE" id="PS51277">
    <property type="entry name" value="BURP"/>
    <property type="match status" value="1"/>
</dbReference>
<keyword evidence="4" id="KW-0052">Apoplast</keyword>
<dbReference type="InterPro" id="IPR004873">
    <property type="entry name" value="BURP_dom"/>
</dbReference>